<feature type="domain" description="Ubiquitin 3 binding protein But2 C-terminal" evidence="1">
    <location>
        <begin position="36"/>
        <end position="102"/>
    </location>
</feature>
<dbReference type="OrthoDB" id="4657524at2759"/>
<name>A0A9W9CAG7_9PLEO</name>
<dbReference type="InterPro" id="IPR018620">
    <property type="entry name" value="Ubiquitin3-bd_protein_But2_C"/>
</dbReference>
<gene>
    <name evidence="2" type="ORF">N0V89_007723</name>
</gene>
<dbReference type="GeneID" id="80911253"/>
<organism evidence="2 3">
    <name type="scientific">Didymosphaeria variabile</name>
    <dbReference type="NCBI Taxonomy" id="1932322"/>
    <lineage>
        <taxon>Eukaryota</taxon>
        <taxon>Fungi</taxon>
        <taxon>Dikarya</taxon>
        <taxon>Ascomycota</taxon>
        <taxon>Pezizomycotina</taxon>
        <taxon>Dothideomycetes</taxon>
        <taxon>Pleosporomycetidae</taxon>
        <taxon>Pleosporales</taxon>
        <taxon>Massarineae</taxon>
        <taxon>Didymosphaeriaceae</taxon>
        <taxon>Didymosphaeria</taxon>
    </lineage>
</organism>
<accession>A0A9W9CAG7</accession>
<keyword evidence="3" id="KW-1185">Reference proteome</keyword>
<evidence type="ECO:0000313" key="3">
    <source>
        <dbReference type="Proteomes" id="UP001140513"/>
    </source>
</evidence>
<dbReference type="RefSeq" id="XP_056070731.1">
    <property type="nucleotide sequence ID" value="XM_056216484.1"/>
</dbReference>
<dbReference type="Pfam" id="PF09792">
    <property type="entry name" value="But2"/>
    <property type="match status" value="1"/>
</dbReference>
<dbReference type="EMBL" id="JAPEUX010000005">
    <property type="protein sequence ID" value="KAJ4352375.1"/>
    <property type="molecule type" value="Genomic_DNA"/>
</dbReference>
<proteinExistence type="predicted"/>
<reference evidence="2" key="1">
    <citation type="submission" date="2022-10" db="EMBL/GenBank/DDBJ databases">
        <title>Tapping the CABI collections for fungal endophytes: first genome assemblies for Collariella, Neodidymelliopsis, Ascochyta clinopodiicola, Didymella pomorum, Didymosphaeria variabile, Neocosmospora piperis and Neocucurbitaria cava.</title>
        <authorList>
            <person name="Hill R."/>
        </authorList>
    </citation>
    <scope>NUCLEOTIDE SEQUENCE</scope>
    <source>
        <strain evidence="2">IMI 356815</strain>
    </source>
</reference>
<evidence type="ECO:0000313" key="2">
    <source>
        <dbReference type="EMBL" id="KAJ4352375.1"/>
    </source>
</evidence>
<sequence>MNITDLQYIQSIMRAAFLSVLFGLTALAKPTVYRAFPHLVIPLDSFAPDKAYNTQQSFHVSKGEQNWTAANWDVPSNAAVYCQLGFTINMDPSRGAPWTIWGVDDNEPFMISIAQLQGEITGSGRSLSIVVYSLLLIWE</sequence>
<dbReference type="Proteomes" id="UP001140513">
    <property type="component" value="Unassembled WGS sequence"/>
</dbReference>
<comment type="caution">
    <text evidence="2">The sequence shown here is derived from an EMBL/GenBank/DDBJ whole genome shotgun (WGS) entry which is preliminary data.</text>
</comment>
<protein>
    <recommendedName>
        <fullName evidence="1">Ubiquitin 3 binding protein But2 C-terminal domain-containing protein</fullName>
    </recommendedName>
</protein>
<evidence type="ECO:0000259" key="1">
    <source>
        <dbReference type="Pfam" id="PF09792"/>
    </source>
</evidence>
<dbReference type="AlphaFoldDB" id="A0A9W9CAG7"/>